<dbReference type="EMBL" id="JAYMYQ010000004">
    <property type="protein sequence ID" value="KAK7339502.1"/>
    <property type="molecule type" value="Genomic_DNA"/>
</dbReference>
<keyword evidence="2" id="KW-1185">Reference proteome</keyword>
<comment type="caution">
    <text evidence="1">The sequence shown here is derived from an EMBL/GenBank/DDBJ whole genome shotgun (WGS) entry which is preliminary data.</text>
</comment>
<dbReference type="AlphaFoldDB" id="A0AAN9LSZ3"/>
<gene>
    <name evidence="1" type="ORF">VNO77_20173</name>
</gene>
<evidence type="ECO:0000313" key="1">
    <source>
        <dbReference type="EMBL" id="KAK7339502.1"/>
    </source>
</evidence>
<organism evidence="1 2">
    <name type="scientific">Canavalia gladiata</name>
    <name type="common">Sword bean</name>
    <name type="synonym">Dolichos gladiatus</name>
    <dbReference type="NCBI Taxonomy" id="3824"/>
    <lineage>
        <taxon>Eukaryota</taxon>
        <taxon>Viridiplantae</taxon>
        <taxon>Streptophyta</taxon>
        <taxon>Embryophyta</taxon>
        <taxon>Tracheophyta</taxon>
        <taxon>Spermatophyta</taxon>
        <taxon>Magnoliopsida</taxon>
        <taxon>eudicotyledons</taxon>
        <taxon>Gunneridae</taxon>
        <taxon>Pentapetalae</taxon>
        <taxon>rosids</taxon>
        <taxon>fabids</taxon>
        <taxon>Fabales</taxon>
        <taxon>Fabaceae</taxon>
        <taxon>Papilionoideae</taxon>
        <taxon>50 kb inversion clade</taxon>
        <taxon>NPAAA clade</taxon>
        <taxon>indigoferoid/millettioid clade</taxon>
        <taxon>Phaseoleae</taxon>
        <taxon>Canavalia</taxon>
    </lineage>
</organism>
<name>A0AAN9LSZ3_CANGL</name>
<sequence>MHGPCFPHLSYMVPACGPRATLIGVAWLRHGSLPHTTPSGPHIRTCVTLGIRPWSCSSLVFGQGVLPSLSACHPNLDHSRPLGFASAFDAFYSTVLLSSTSCKYPRLRQANSNSTGSAPP</sequence>
<evidence type="ECO:0000313" key="2">
    <source>
        <dbReference type="Proteomes" id="UP001367508"/>
    </source>
</evidence>
<accession>A0AAN9LSZ3</accession>
<proteinExistence type="predicted"/>
<reference evidence="1 2" key="1">
    <citation type="submission" date="2024-01" db="EMBL/GenBank/DDBJ databases">
        <title>The genomes of 5 underutilized Papilionoideae crops provide insights into root nodulation and disease resistanc.</title>
        <authorList>
            <person name="Jiang F."/>
        </authorList>
    </citation>
    <scope>NUCLEOTIDE SEQUENCE [LARGE SCALE GENOMIC DNA]</scope>
    <source>
        <strain evidence="1">LVBAO_FW01</strain>
        <tissue evidence="1">Leaves</tissue>
    </source>
</reference>
<protein>
    <submittedName>
        <fullName evidence="1">Uncharacterized protein</fullName>
    </submittedName>
</protein>
<dbReference type="Proteomes" id="UP001367508">
    <property type="component" value="Unassembled WGS sequence"/>
</dbReference>